<dbReference type="EMBL" id="FNHE01000002">
    <property type="protein sequence ID" value="SDL77490.1"/>
    <property type="molecule type" value="Genomic_DNA"/>
</dbReference>
<name>A0A1G9MTC5_9ACTN</name>
<organism evidence="1 2">
    <name type="scientific">Geodermatophilus siccatus</name>
    <dbReference type="NCBI Taxonomy" id="1137991"/>
    <lineage>
        <taxon>Bacteria</taxon>
        <taxon>Bacillati</taxon>
        <taxon>Actinomycetota</taxon>
        <taxon>Actinomycetes</taxon>
        <taxon>Geodermatophilales</taxon>
        <taxon>Geodermatophilaceae</taxon>
        <taxon>Geodermatophilus</taxon>
    </lineage>
</organism>
<keyword evidence="2" id="KW-1185">Reference proteome</keyword>
<evidence type="ECO:0000313" key="2">
    <source>
        <dbReference type="Proteomes" id="UP000198680"/>
    </source>
</evidence>
<evidence type="ECO:0000313" key="1">
    <source>
        <dbReference type="EMBL" id="SDL77490.1"/>
    </source>
</evidence>
<dbReference type="Proteomes" id="UP000198680">
    <property type="component" value="Unassembled WGS sequence"/>
</dbReference>
<reference evidence="2" key="1">
    <citation type="submission" date="2016-10" db="EMBL/GenBank/DDBJ databases">
        <authorList>
            <person name="Varghese N."/>
            <person name="Submissions S."/>
        </authorList>
    </citation>
    <scope>NUCLEOTIDE SEQUENCE [LARGE SCALE GENOMIC DNA]</scope>
    <source>
        <strain evidence="2">DSM 45419</strain>
    </source>
</reference>
<dbReference type="RefSeq" id="WP_091214074.1">
    <property type="nucleotide sequence ID" value="NZ_FNHE01000002.1"/>
</dbReference>
<proteinExistence type="predicted"/>
<dbReference type="OrthoDB" id="5193006at2"/>
<accession>A0A1G9MTC5</accession>
<dbReference type="AlphaFoldDB" id="A0A1G9MTC5"/>
<gene>
    <name evidence="1" type="ORF">SAMN05660642_00770</name>
</gene>
<sequence length="92" mass="10161">MPHPSASDAARRTRRLVRGLVRAPRGSARPAAVVRWVGQLGLLDSWSPGSHRLGSPAAARRQLRDEWTRSGDLTETQVRALLTLDEATPWQV</sequence>
<dbReference type="STRING" id="1137991.SAMN05660642_00770"/>
<protein>
    <submittedName>
        <fullName evidence="1">Uncharacterized protein</fullName>
    </submittedName>
</protein>